<sequence>MDVAGRSLGLTTAEMLNNSNKKSNSSTNNSEMLKDKIGQSWIGTQKVKNRNKIAQEYCNFTVAIVIVYFLIAVGSYWNLTLVLATIVVVVVSSISDKKSLLTNIVRVKKNGRPDLITGIGL</sequence>
<evidence type="ECO:0000313" key="3">
    <source>
        <dbReference type="Proteomes" id="UP001162480"/>
    </source>
</evidence>
<protein>
    <submittedName>
        <fullName evidence="2">Uncharacterized protein</fullName>
    </submittedName>
</protein>
<feature type="transmembrane region" description="Helical" evidence="1">
    <location>
        <begin position="53"/>
        <end position="71"/>
    </location>
</feature>
<reference evidence="2" key="1">
    <citation type="submission" date="2023-08" db="EMBL/GenBank/DDBJ databases">
        <authorList>
            <person name="Alioto T."/>
            <person name="Alioto T."/>
            <person name="Gomez Garrido J."/>
        </authorList>
    </citation>
    <scope>NUCLEOTIDE SEQUENCE</scope>
</reference>
<keyword evidence="3" id="KW-1185">Reference proteome</keyword>
<dbReference type="EMBL" id="OX597821">
    <property type="protein sequence ID" value="CAI9727317.1"/>
    <property type="molecule type" value="Genomic_DNA"/>
</dbReference>
<accession>A0AA36B5H3</accession>
<evidence type="ECO:0000256" key="1">
    <source>
        <dbReference type="SAM" id="Phobius"/>
    </source>
</evidence>
<dbReference type="AlphaFoldDB" id="A0AA36B5H3"/>
<name>A0AA36B5H3_OCTVU</name>
<proteinExistence type="predicted"/>
<organism evidence="2 3">
    <name type="scientific">Octopus vulgaris</name>
    <name type="common">Common octopus</name>
    <dbReference type="NCBI Taxonomy" id="6645"/>
    <lineage>
        <taxon>Eukaryota</taxon>
        <taxon>Metazoa</taxon>
        <taxon>Spiralia</taxon>
        <taxon>Lophotrochozoa</taxon>
        <taxon>Mollusca</taxon>
        <taxon>Cephalopoda</taxon>
        <taxon>Coleoidea</taxon>
        <taxon>Octopodiformes</taxon>
        <taxon>Octopoda</taxon>
        <taxon>Incirrata</taxon>
        <taxon>Octopodidae</taxon>
        <taxon>Octopus</taxon>
    </lineage>
</organism>
<keyword evidence="1" id="KW-1133">Transmembrane helix</keyword>
<keyword evidence="1" id="KW-0812">Transmembrane</keyword>
<keyword evidence="1" id="KW-0472">Membrane</keyword>
<dbReference type="Proteomes" id="UP001162480">
    <property type="component" value="Chromosome 8"/>
</dbReference>
<gene>
    <name evidence="2" type="ORF">OCTVUL_1B001249</name>
</gene>
<evidence type="ECO:0000313" key="2">
    <source>
        <dbReference type="EMBL" id="CAI9727317.1"/>
    </source>
</evidence>